<dbReference type="EMBL" id="AP021861">
    <property type="protein sequence ID" value="BBO35600.1"/>
    <property type="molecule type" value="Genomic_DNA"/>
</dbReference>
<sequence>MKRPIRRCGVALALGICLAQGALGAVSFTGSYAETFDSLPSSGAATGWTNDSTLPGWSLFKRPAPGSPLASITPGTGSSNAGAIYSFGGSGEADRALGGVGSGGTYWGSPSTNAVAGWFAVALTNGTSSLIDSVTLAFDGEQWRDGGNTSAQTMVLEYGIGAAFEAVTWTAPGGNFDFVSPIHSAAAALNGNDPANRVAGLGGSLSGLPWGVGETLWVRWIENNDAGNDHGLAVDDFSVTSSVVQPPADDADFNADGTVDGADFLAWQRGFGAGSTLGEGNANGDGVVDAADLEIWKAQYGQSSATVAVGAVPEPSTCLLGAIGLVVSLGVVRRRS</sequence>
<dbReference type="RefSeq" id="WP_152100944.1">
    <property type="nucleotide sequence ID" value="NZ_AP021861.1"/>
</dbReference>
<evidence type="ECO:0000313" key="4">
    <source>
        <dbReference type="Proteomes" id="UP000326837"/>
    </source>
</evidence>
<reference evidence="4" key="1">
    <citation type="submission" date="2019-10" db="EMBL/GenBank/DDBJ databases">
        <title>Lacipirellula parvula gen. nov., sp. nov., representing a lineage of planctomycetes widespread in freshwater anoxic habitats, and description of the family Lacipirellulaceae.</title>
        <authorList>
            <person name="Dedysh S.N."/>
            <person name="Kulichevskaya I.S."/>
            <person name="Beletsky A.V."/>
            <person name="Rakitin A.L."/>
            <person name="Mardanov A.V."/>
            <person name="Ivanova A.A."/>
            <person name="Saltykova V.X."/>
            <person name="Rijpstra W.I.C."/>
            <person name="Sinninghe Damste J.S."/>
            <person name="Ravin N.V."/>
        </authorList>
    </citation>
    <scope>NUCLEOTIDE SEQUENCE [LARGE SCALE GENOMIC DNA]</scope>
    <source>
        <strain evidence="4">PX69</strain>
    </source>
</reference>
<feature type="chain" id="PRO_5024995226" description="Ice-binding protein C-terminal domain-containing protein" evidence="1">
    <location>
        <begin position="25"/>
        <end position="336"/>
    </location>
</feature>
<proteinExistence type="predicted"/>
<evidence type="ECO:0000259" key="2">
    <source>
        <dbReference type="Pfam" id="PF07589"/>
    </source>
</evidence>
<feature type="signal peptide" evidence="1">
    <location>
        <begin position="1"/>
        <end position="24"/>
    </location>
</feature>
<name>A0A5K7XFL3_9BACT</name>
<dbReference type="Pfam" id="PF07589">
    <property type="entry name" value="PEP-CTERM"/>
    <property type="match status" value="1"/>
</dbReference>
<keyword evidence="4" id="KW-1185">Reference proteome</keyword>
<dbReference type="InterPro" id="IPR013424">
    <property type="entry name" value="Ice-binding_C"/>
</dbReference>
<dbReference type="PROSITE" id="PS00018">
    <property type="entry name" value="EF_HAND_1"/>
    <property type="match status" value="1"/>
</dbReference>
<dbReference type="AlphaFoldDB" id="A0A5K7XFL3"/>
<dbReference type="InterPro" id="IPR018247">
    <property type="entry name" value="EF_Hand_1_Ca_BS"/>
</dbReference>
<evidence type="ECO:0000313" key="3">
    <source>
        <dbReference type="EMBL" id="BBO35600.1"/>
    </source>
</evidence>
<feature type="domain" description="Ice-binding protein C-terminal" evidence="2">
    <location>
        <begin position="311"/>
        <end position="335"/>
    </location>
</feature>
<dbReference type="KEGG" id="lpav:PLANPX_5212"/>
<evidence type="ECO:0000256" key="1">
    <source>
        <dbReference type="SAM" id="SignalP"/>
    </source>
</evidence>
<organism evidence="3 4">
    <name type="scientific">Lacipirellula parvula</name>
    <dbReference type="NCBI Taxonomy" id="2650471"/>
    <lineage>
        <taxon>Bacteria</taxon>
        <taxon>Pseudomonadati</taxon>
        <taxon>Planctomycetota</taxon>
        <taxon>Planctomycetia</taxon>
        <taxon>Pirellulales</taxon>
        <taxon>Lacipirellulaceae</taxon>
        <taxon>Lacipirellula</taxon>
    </lineage>
</organism>
<gene>
    <name evidence="3" type="ORF">PLANPX_5212</name>
</gene>
<dbReference type="Proteomes" id="UP000326837">
    <property type="component" value="Chromosome"/>
</dbReference>
<keyword evidence="1" id="KW-0732">Signal</keyword>
<protein>
    <recommendedName>
        <fullName evidence="2">Ice-binding protein C-terminal domain-containing protein</fullName>
    </recommendedName>
</protein>
<accession>A0A5K7XFL3</accession>